<accession>A0A2N7QFK6</accession>
<organism evidence="1 2">
    <name type="scientific">Thermodesulfobacterium geofontis</name>
    <dbReference type="NCBI Taxonomy" id="1295609"/>
    <lineage>
        <taxon>Bacteria</taxon>
        <taxon>Pseudomonadati</taxon>
        <taxon>Thermodesulfobacteriota</taxon>
        <taxon>Thermodesulfobacteria</taxon>
        <taxon>Thermodesulfobacteriales</taxon>
        <taxon>Thermodesulfobacteriaceae</taxon>
        <taxon>Thermodesulfobacterium</taxon>
    </lineage>
</organism>
<dbReference type="AlphaFoldDB" id="A0A2N7QFK6"/>
<protein>
    <submittedName>
        <fullName evidence="1">Uncharacterized protein</fullName>
    </submittedName>
</protein>
<gene>
    <name evidence="1" type="ORF">C0169_02480</name>
</gene>
<name>A0A2N7QFK6_9BACT</name>
<sequence length="74" mass="8955">MIFVNLSKKFLLKKFSSSALWSNLEREVDIVELEKIKFKEKILKEGIFEKFKKIWKIKTLKKVLLINFIIYMCL</sequence>
<evidence type="ECO:0000313" key="1">
    <source>
        <dbReference type="EMBL" id="PMP97634.1"/>
    </source>
</evidence>
<comment type="caution">
    <text evidence="1">The sequence shown here is derived from an EMBL/GenBank/DDBJ whole genome shotgun (WGS) entry which is preliminary data.</text>
</comment>
<evidence type="ECO:0000313" key="2">
    <source>
        <dbReference type="Proteomes" id="UP000235619"/>
    </source>
</evidence>
<reference evidence="1 2" key="1">
    <citation type="submission" date="2018-01" db="EMBL/GenBank/DDBJ databases">
        <title>Metagenomic assembled genomes from two thermal pools in the Uzon Caldera, Kamchatka, Russia.</title>
        <authorList>
            <person name="Wilkins L."/>
            <person name="Ettinger C."/>
        </authorList>
    </citation>
    <scope>NUCLEOTIDE SEQUENCE [LARGE SCALE GENOMIC DNA]</scope>
    <source>
        <strain evidence="1">ARK-04</strain>
    </source>
</reference>
<proteinExistence type="predicted"/>
<dbReference type="EMBL" id="PNJD01000151">
    <property type="protein sequence ID" value="PMP97634.1"/>
    <property type="molecule type" value="Genomic_DNA"/>
</dbReference>
<dbReference type="Proteomes" id="UP000235619">
    <property type="component" value="Unassembled WGS sequence"/>
</dbReference>